<reference evidence="1" key="1">
    <citation type="journal article" date="2023" name="G3 (Bethesda)">
        <title>Whole genome assembly and annotation of the endangered Caribbean coral Acropora cervicornis.</title>
        <authorList>
            <person name="Selwyn J.D."/>
            <person name="Vollmer S.V."/>
        </authorList>
    </citation>
    <scope>NUCLEOTIDE SEQUENCE</scope>
    <source>
        <strain evidence="1">K2</strain>
    </source>
</reference>
<dbReference type="Gene3D" id="3.40.50.720">
    <property type="entry name" value="NAD(P)-binding Rossmann-like Domain"/>
    <property type="match status" value="2"/>
</dbReference>
<dbReference type="InterPro" id="IPR036291">
    <property type="entry name" value="NAD(P)-bd_dom_sf"/>
</dbReference>
<dbReference type="Proteomes" id="UP001249851">
    <property type="component" value="Unassembled WGS sequence"/>
</dbReference>
<gene>
    <name evidence="1" type="ORF">P5673_001364</name>
</gene>
<reference evidence="1" key="2">
    <citation type="journal article" date="2023" name="Science">
        <title>Genomic signatures of disease resistance in endangered staghorn corals.</title>
        <authorList>
            <person name="Vollmer S.V."/>
            <person name="Selwyn J.D."/>
            <person name="Despard B.A."/>
            <person name="Roesel C.L."/>
        </authorList>
    </citation>
    <scope>NUCLEOTIDE SEQUENCE</scope>
    <source>
        <strain evidence="1">K2</strain>
    </source>
</reference>
<dbReference type="AlphaFoldDB" id="A0AAD9R6G5"/>
<dbReference type="EMBL" id="JARQWQ010000002">
    <property type="protein sequence ID" value="KAK2573681.1"/>
    <property type="molecule type" value="Genomic_DNA"/>
</dbReference>
<dbReference type="PANTHER" id="PTHR48079:SF6">
    <property type="entry name" value="NAD(P)-BINDING DOMAIN-CONTAINING PROTEIN-RELATED"/>
    <property type="match status" value="1"/>
</dbReference>
<sequence length="222" mass="25215">MSRVLVTGASGYLAMHVVKQLVDTGELVDYMKRRFLLSMTGQMRNAASLMKGANYVLRRQLGSWSRICQFHRRFLQHEMPAVPKMCLGCCDVRDVAEAHITAMKSPKAPGNRYITISGSLWLQDIAKILDEEFRPLGYNVPTWAFPSFGLKIVSWFDASVRAMIPFLDHELKLDNSKIKADLGYQPTDLKKSIIDMAYNLIDSGFIKKTPQYEEAMKKKAES</sequence>
<organism evidence="1 2">
    <name type="scientific">Acropora cervicornis</name>
    <name type="common">Staghorn coral</name>
    <dbReference type="NCBI Taxonomy" id="6130"/>
    <lineage>
        <taxon>Eukaryota</taxon>
        <taxon>Metazoa</taxon>
        <taxon>Cnidaria</taxon>
        <taxon>Anthozoa</taxon>
        <taxon>Hexacorallia</taxon>
        <taxon>Scleractinia</taxon>
        <taxon>Astrocoeniina</taxon>
        <taxon>Acroporidae</taxon>
        <taxon>Acropora</taxon>
    </lineage>
</organism>
<dbReference type="PANTHER" id="PTHR48079">
    <property type="entry name" value="PROTEIN YEEZ"/>
    <property type="match status" value="1"/>
</dbReference>
<accession>A0AAD9R6G5</accession>
<name>A0AAD9R6G5_ACRCE</name>
<evidence type="ECO:0000313" key="2">
    <source>
        <dbReference type="Proteomes" id="UP001249851"/>
    </source>
</evidence>
<evidence type="ECO:0000313" key="1">
    <source>
        <dbReference type="EMBL" id="KAK2573681.1"/>
    </source>
</evidence>
<protein>
    <submittedName>
        <fullName evidence="1">NADPH-dependent aldehyde reductase ARI1</fullName>
    </submittedName>
</protein>
<dbReference type="GO" id="GO:0004029">
    <property type="term" value="F:aldehyde dehydrogenase (NAD+) activity"/>
    <property type="evidence" value="ECO:0007669"/>
    <property type="project" value="TreeGrafter"/>
</dbReference>
<dbReference type="InterPro" id="IPR051783">
    <property type="entry name" value="NAD(P)-dependent_oxidoreduct"/>
</dbReference>
<dbReference type="GO" id="GO:0005737">
    <property type="term" value="C:cytoplasm"/>
    <property type="evidence" value="ECO:0007669"/>
    <property type="project" value="TreeGrafter"/>
</dbReference>
<comment type="caution">
    <text evidence="1">The sequence shown here is derived from an EMBL/GenBank/DDBJ whole genome shotgun (WGS) entry which is preliminary data.</text>
</comment>
<keyword evidence="2" id="KW-1185">Reference proteome</keyword>
<dbReference type="SUPFAM" id="SSF51735">
    <property type="entry name" value="NAD(P)-binding Rossmann-fold domains"/>
    <property type="match status" value="2"/>
</dbReference>
<proteinExistence type="predicted"/>